<feature type="domain" description="Type II secretion system protein GspF" evidence="8">
    <location>
        <begin position="18"/>
        <end position="128"/>
    </location>
</feature>
<dbReference type="PANTHER" id="PTHR30012:SF0">
    <property type="entry name" value="TYPE II SECRETION SYSTEM PROTEIN F-RELATED"/>
    <property type="match status" value="1"/>
</dbReference>
<evidence type="ECO:0000313" key="10">
    <source>
        <dbReference type="Proteomes" id="UP001314261"/>
    </source>
</evidence>
<evidence type="ECO:0000256" key="5">
    <source>
        <dbReference type="ARBA" id="ARBA00022989"/>
    </source>
</evidence>
<dbReference type="Proteomes" id="UP001314261">
    <property type="component" value="Unassembled WGS sequence"/>
</dbReference>
<evidence type="ECO:0000259" key="8">
    <source>
        <dbReference type="Pfam" id="PF00482"/>
    </source>
</evidence>
<dbReference type="EMBL" id="CAUZLR010000006">
    <property type="protein sequence ID" value="CAK1244649.1"/>
    <property type="molecule type" value="Genomic_DNA"/>
</dbReference>
<dbReference type="Pfam" id="PF00482">
    <property type="entry name" value="T2SSF"/>
    <property type="match status" value="2"/>
</dbReference>
<evidence type="ECO:0000256" key="7">
    <source>
        <dbReference type="SAM" id="Phobius"/>
    </source>
</evidence>
<dbReference type="PANTHER" id="PTHR30012">
    <property type="entry name" value="GENERAL SECRETION PATHWAY PROTEIN"/>
    <property type="match status" value="1"/>
</dbReference>
<feature type="transmembrane region" description="Helical" evidence="7">
    <location>
        <begin position="157"/>
        <end position="179"/>
    </location>
</feature>
<dbReference type="InterPro" id="IPR042094">
    <property type="entry name" value="T2SS_GspF_sf"/>
</dbReference>
<organism evidence="9 10">
    <name type="scientific">Fructobacillus fructosus</name>
    <dbReference type="NCBI Taxonomy" id="1631"/>
    <lineage>
        <taxon>Bacteria</taxon>
        <taxon>Bacillati</taxon>
        <taxon>Bacillota</taxon>
        <taxon>Bacilli</taxon>
        <taxon>Lactobacillales</taxon>
        <taxon>Lactobacillaceae</taxon>
        <taxon>Fructobacillus</taxon>
    </lineage>
</organism>
<feature type="transmembrane region" description="Helical" evidence="7">
    <location>
        <begin position="314"/>
        <end position="335"/>
    </location>
</feature>
<evidence type="ECO:0000256" key="6">
    <source>
        <dbReference type="ARBA" id="ARBA00023136"/>
    </source>
</evidence>
<keyword evidence="4 7" id="KW-0812">Transmembrane</keyword>
<protein>
    <submittedName>
        <fullName evidence="9">Component PulF (PulF)</fullName>
    </submittedName>
</protein>
<dbReference type="InterPro" id="IPR018076">
    <property type="entry name" value="T2SS_GspF_dom"/>
</dbReference>
<keyword evidence="5 7" id="KW-1133">Transmembrane helix</keyword>
<evidence type="ECO:0000256" key="2">
    <source>
        <dbReference type="ARBA" id="ARBA00005745"/>
    </source>
</evidence>
<sequence>MLKKRGRKALKQQEQTTFLSELSELVHAGYSLPLSLAVIQSGHLKWRSLLETVQNRLAEGHDLTRSLSGVLSPTLISYLALAQQHGHFEETLAVLVDKLQQLLGYQRQLKQIMTYPVFLVLLLFGMVYGLEHTLYPIFSELAGNAGQGAGGNFPLTALHALLASVVLTGILGFMFYIYLLKLPPLRRLLTLARLPGVAGFTKDLMTAMMAEQLAIFLKAGMTLPEIIEYFATESAGKRSIGQELAKNAQFSLANAEDLTTWLRKQIYLRPGISAYLTRGFEPGILSAYLAFYAKREYQSFHRQVHRAFSLIQPLLFAIIGLTIVLLYLAMLLPLYQNLGGYQP</sequence>
<feature type="domain" description="Type II secretion system protein GspF" evidence="8">
    <location>
        <begin position="210"/>
        <end position="333"/>
    </location>
</feature>
<evidence type="ECO:0000256" key="4">
    <source>
        <dbReference type="ARBA" id="ARBA00022692"/>
    </source>
</evidence>
<comment type="subcellular location">
    <subcellularLocation>
        <location evidence="1">Cell membrane</location>
        <topology evidence="1">Multi-pass membrane protein</topology>
    </subcellularLocation>
</comment>
<accession>A0ABM9MW88</accession>
<feature type="transmembrane region" description="Helical" evidence="7">
    <location>
        <begin position="112"/>
        <end position="130"/>
    </location>
</feature>
<keyword evidence="3" id="KW-1003">Cell membrane</keyword>
<comment type="similarity">
    <text evidence="2">Belongs to the GSP F family.</text>
</comment>
<gene>
    <name evidence="9" type="ORF">R54839_PPFHFPJH_01059</name>
</gene>
<dbReference type="Gene3D" id="1.20.81.30">
    <property type="entry name" value="Type II secretion system (T2SS), domain F"/>
    <property type="match status" value="1"/>
</dbReference>
<evidence type="ECO:0000256" key="3">
    <source>
        <dbReference type="ARBA" id="ARBA00022475"/>
    </source>
</evidence>
<reference evidence="9 10" key="1">
    <citation type="submission" date="2023-10" db="EMBL/GenBank/DDBJ databases">
        <authorList>
            <person name="Botero Cardona J."/>
        </authorList>
    </citation>
    <scope>NUCLEOTIDE SEQUENCE [LARGE SCALE GENOMIC DNA]</scope>
    <source>
        <strain evidence="9 10">R-54839</strain>
    </source>
</reference>
<evidence type="ECO:0000313" key="9">
    <source>
        <dbReference type="EMBL" id="CAK1244649.1"/>
    </source>
</evidence>
<keyword evidence="10" id="KW-1185">Reference proteome</keyword>
<evidence type="ECO:0000256" key="1">
    <source>
        <dbReference type="ARBA" id="ARBA00004651"/>
    </source>
</evidence>
<proteinExistence type="inferred from homology"/>
<dbReference type="RefSeq" id="WP_248657223.1">
    <property type="nucleotide sequence ID" value="NZ_CAUZLK010000002.1"/>
</dbReference>
<name>A0ABM9MW88_9LACO</name>
<dbReference type="InterPro" id="IPR003004">
    <property type="entry name" value="GspF/PilC"/>
</dbReference>
<comment type="caution">
    <text evidence="9">The sequence shown here is derived from an EMBL/GenBank/DDBJ whole genome shotgun (WGS) entry which is preliminary data.</text>
</comment>
<keyword evidence="6 7" id="KW-0472">Membrane</keyword>